<protein>
    <recommendedName>
        <fullName evidence="3">MarR family transcriptional regulator</fullName>
    </recommendedName>
</protein>
<comment type="caution">
    <text evidence="1">The sequence shown here is derived from an EMBL/GenBank/DDBJ whole genome shotgun (WGS) entry which is preliminary data.</text>
</comment>
<dbReference type="EMBL" id="JBHFAB010000009">
    <property type="protein sequence ID" value="MFC1417958.1"/>
    <property type="molecule type" value="Genomic_DNA"/>
</dbReference>
<sequence>MAISVDPAHRRRRLVTLTPAGRGAFLAEGKPLEEELRIALQQAGFPYDRYLSDTRRLAALLTPEEPRRTAKSRKG</sequence>
<evidence type="ECO:0008006" key="3">
    <source>
        <dbReference type="Google" id="ProtNLM"/>
    </source>
</evidence>
<dbReference type="Proteomes" id="UP001592531">
    <property type="component" value="Unassembled WGS sequence"/>
</dbReference>
<organism evidence="1 2">
    <name type="scientific">Streptacidiphilus cavernicola</name>
    <dbReference type="NCBI Taxonomy" id="3342716"/>
    <lineage>
        <taxon>Bacteria</taxon>
        <taxon>Bacillati</taxon>
        <taxon>Actinomycetota</taxon>
        <taxon>Actinomycetes</taxon>
        <taxon>Kitasatosporales</taxon>
        <taxon>Streptomycetaceae</taxon>
        <taxon>Streptacidiphilus</taxon>
    </lineage>
</organism>
<keyword evidence="2" id="KW-1185">Reference proteome</keyword>
<evidence type="ECO:0000313" key="2">
    <source>
        <dbReference type="Proteomes" id="UP001592531"/>
    </source>
</evidence>
<gene>
    <name evidence="1" type="ORF">ACEZDE_15095</name>
</gene>
<dbReference type="RefSeq" id="WP_380536570.1">
    <property type="nucleotide sequence ID" value="NZ_JBHFAB010000009.1"/>
</dbReference>
<evidence type="ECO:0000313" key="1">
    <source>
        <dbReference type="EMBL" id="MFC1417958.1"/>
    </source>
</evidence>
<name>A0ABV6VWN3_9ACTN</name>
<reference evidence="1 2" key="1">
    <citation type="submission" date="2024-09" db="EMBL/GenBank/DDBJ databases">
        <authorList>
            <person name="Lee S.D."/>
        </authorList>
    </citation>
    <scope>NUCLEOTIDE SEQUENCE [LARGE SCALE GENOMIC DNA]</scope>
    <source>
        <strain evidence="1 2">N8-3</strain>
    </source>
</reference>
<proteinExistence type="predicted"/>
<accession>A0ABV6VWN3</accession>